<accession>A0A3D2X5K3</accession>
<keyword evidence="7" id="KW-0511">Multifunctional enzyme</keyword>
<evidence type="ECO:0000256" key="2">
    <source>
        <dbReference type="ARBA" id="ARBA00012720"/>
    </source>
</evidence>
<dbReference type="Pfam" id="PF07934">
    <property type="entry name" value="OGG_N"/>
    <property type="match status" value="1"/>
</dbReference>
<reference evidence="11 12" key="1">
    <citation type="journal article" date="2018" name="Nat. Biotechnol.">
        <title>A standardized bacterial taxonomy based on genome phylogeny substantially revises the tree of life.</title>
        <authorList>
            <person name="Parks D.H."/>
            <person name="Chuvochina M."/>
            <person name="Waite D.W."/>
            <person name="Rinke C."/>
            <person name="Skarshewski A."/>
            <person name="Chaumeil P.A."/>
            <person name="Hugenholtz P."/>
        </authorList>
    </citation>
    <scope>NUCLEOTIDE SEQUENCE [LARGE SCALE GENOMIC DNA]</scope>
    <source>
        <strain evidence="11">UBA11728</strain>
    </source>
</reference>
<comment type="similarity">
    <text evidence="1">Belongs to the type-1 OGG1 family.</text>
</comment>
<evidence type="ECO:0000256" key="7">
    <source>
        <dbReference type="ARBA" id="ARBA00023268"/>
    </source>
</evidence>
<dbReference type="GO" id="GO:0140078">
    <property type="term" value="F:class I DNA-(apurinic or apyrimidinic site) endonuclease activity"/>
    <property type="evidence" value="ECO:0007669"/>
    <property type="project" value="UniProtKB-EC"/>
</dbReference>
<organism evidence="11 12">
    <name type="scientific">Lachnoclostridium phytofermentans</name>
    <dbReference type="NCBI Taxonomy" id="66219"/>
    <lineage>
        <taxon>Bacteria</taxon>
        <taxon>Bacillati</taxon>
        <taxon>Bacillota</taxon>
        <taxon>Clostridia</taxon>
        <taxon>Lachnospirales</taxon>
        <taxon>Lachnospiraceae</taxon>
    </lineage>
</organism>
<dbReference type="CDD" id="cd00056">
    <property type="entry name" value="ENDO3c"/>
    <property type="match status" value="1"/>
</dbReference>
<dbReference type="SUPFAM" id="SSF48150">
    <property type="entry name" value="DNA-glycosylase"/>
    <property type="match status" value="1"/>
</dbReference>
<evidence type="ECO:0000313" key="12">
    <source>
        <dbReference type="Proteomes" id="UP000262969"/>
    </source>
</evidence>
<sequence>MYQITVGNFDIRKICYSGQCFRMKEISETTFEVVAYGHYLIISQQEDELILSCTEDEFHSIWKEYLGLNVDYDTITGLVNENDRYMKTAMSFGWGIRILKQELWETIVSFLISQQNNIPRIKKSIQMLCERYGDEKINENGDVYYTFPKPEAFQHLTDSELKECNLGYRTKYILRTAGAVVDGSFDLEGLAKLSYEDAKKELMKLYGVGIKVSECICLYALHHFDAFPIDTHIQKVLEVNYPSGFPFDKYRGYSGALQQYAFYYDLYEAKIG</sequence>
<keyword evidence="6" id="KW-0456">Lyase</keyword>
<dbReference type="Proteomes" id="UP000262969">
    <property type="component" value="Unassembled WGS sequence"/>
</dbReference>
<dbReference type="EMBL" id="DPVV01000241">
    <property type="protein sequence ID" value="HCL02174.1"/>
    <property type="molecule type" value="Genomic_DNA"/>
</dbReference>
<evidence type="ECO:0000259" key="10">
    <source>
        <dbReference type="SMART" id="SM00478"/>
    </source>
</evidence>
<feature type="domain" description="HhH-GPD" evidence="10">
    <location>
        <begin position="112"/>
        <end position="263"/>
    </location>
</feature>
<dbReference type="PANTHER" id="PTHR10242">
    <property type="entry name" value="8-OXOGUANINE DNA GLYCOSYLASE"/>
    <property type="match status" value="1"/>
</dbReference>
<dbReference type="AlphaFoldDB" id="A0A3D2X5K3"/>
<dbReference type="Gene3D" id="1.10.1670.10">
    <property type="entry name" value="Helix-hairpin-Helix base-excision DNA repair enzymes (C-terminal)"/>
    <property type="match status" value="1"/>
</dbReference>
<dbReference type="InterPro" id="IPR023170">
    <property type="entry name" value="HhH_base_excis_C"/>
</dbReference>
<evidence type="ECO:0000256" key="5">
    <source>
        <dbReference type="ARBA" id="ARBA00023204"/>
    </source>
</evidence>
<evidence type="ECO:0000256" key="8">
    <source>
        <dbReference type="ARBA" id="ARBA00023295"/>
    </source>
</evidence>
<keyword evidence="3" id="KW-0227">DNA damage</keyword>
<dbReference type="SMART" id="SM00478">
    <property type="entry name" value="ENDO3c"/>
    <property type="match status" value="1"/>
</dbReference>
<comment type="caution">
    <text evidence="11">The sequence shown here is derived from an EMBL/GenBank/DDBJ whole genome shotgun (WGS) entry which is preliminary data.</text>
</comment>
<dbReference type="GO" id="GO:0003684">
    <property type="term" value="F:damaged DNA binding"/>
    <property type="evidence" value="ECO:0007669"/>
    <property type="project" value="InterPro"/>
</dbReference>
<dbReference type="GO" id="GO:0008534">
    <property type="term" value="F:oxidized purine nucleobase lesion DNA N-glycosylase activity"/>
    <property type="evidence" value="ECO:0007669"/>
    <property type="project" value="InterPro"/>
</dbReference>
<evidence type="ECO:0000256" key="6">
    <source>
        <dbReference type="ARBA" id="ARBA00023239"/>
    </source>
</evidence>
<dbReference type="SUPFAM" id="SSF55945">
    <property type="entry name" value="TATA-box binding protein-like"/>
    <property type="match status" value="1"/>
</dbReference>
<keyword evidence="4" id="KW-0378">Hydrolase</keyword>
<dbReference type="InterPro" id="IPR052054">
    <property type="entry name" value="Oxidative_DNA_repair_enzyme"/>
</dbReference>
<dbReference type="Gene3D" id="3.30.310.260">
    <property type="match status" value="1"/>
</dbReference>
<gene>
    <name evidence="11" type="ORF">DHW61_07095</name>
</gene>
<evidence type="ECO:0000256" key="4">
    <source>
        <dbReference type="ARBA" id="ARBA00022801"/>
    </source>
</evidence>
<dbReference type="EC" id="4.2.99.18" evidence="2"/>
<keyword evidence="5" id="KW-0234">DNA repair</keyword>
<dbReference type="InterPro" id="IPR011257">
    <property type="entry name" value="DNA_glycosylase"/>
</dbReference>
<dbReference type="InterPro" id="IPR012904">
    <property type="entry name" value="OGG_N"/>
</dbReference>
<comment type="catalytic activity">
    <reaction evidence="9">
        <text>2'-deoxyribonucleotide-(2'-deoxyribose 5'-phosphate)-2'-deoxyribonucleotide-DNA = a 3'-end 2'-deoxyribonucleotide-(2,3-dehydro-2,3-deoxyribose 5'-phosphate)-DNA + a 5'-end 5'-phospho-2'-deoxyribonucleoside-DNA + H(+)</text>
        <dbReference type="Rhea" id="RHEA:66592"/>
        <dbReference type="Rhea" id="RHEA-COMP:13180"/>
        <dbReference type="Rhea" id="RHEA-COMP:16897"/>
        <dbReference type="Rhea" id="RHEA-COMP:17067"/>
        <dbReference type="ChEBI" id="CHEBI:15378"/>
        <dbReference type="ChEBI" id="CHEBI:136412"/>
        <dbReference type="ChEBI" id="CHEBI:157695"/>
        <dbReference type="ChEBI" id="CHEBI:167181"/>
        <dbReference type="EC" id="4.2.99.18"/>
    </reaction>
</comment>
<dbReference type="InterPro" id="IPR003265">
    <property type="entry name" value="HhH-GPD_domain"/>
</dbReference>
<dbReference type="GO" id="GO:0006284">
    <property type="term" value="P:base-excision repair"/>
    <property type="evidence" value="ECO:0007669"/>
    <property type="project" value="InterPro"/>
</dbReference>
<protein>
    <recommendedName>
        <fullName evidence="2">DNA-(apurinic or apyrimidinic site) lyase</fullName>
        <ecNumber evidence="2">4.2.99.18</ecNumber>
    </recommendedName>
</protein>
<evidence type="ECO:0000256" key="3">
    <source>
        <dbReference type="ARBA" id="ARBA00022763"/>
    </source>
</evidence>
<evidence type="ECO:0000313" key="11">
    <source>
        <dbReference type="EMBL" id="HCL02174.1"/>
    </source>
</evidence>
<dbReference type="PANTHER" id="PTHR10242:SF2">
    <property type="entry name" value="N-GLYCOSYLASE_DNA LYASE"/>
    <property type="match status" value="1"/>
</dbReference>
<keyword evidence="8" id="KW-0326">Glycosidase</keyword>
<dbReference type="GO" id="GO:0006289">
    <property type="term" value="P:nucleotide-excision repair"/>
    <property type="evidence" value="ECO:0007669"/>
    <property type="project" value="InterPro"/>
</dbReference>
<name>A0A3D2X5K3_9FIRM</name>
<dbReference type="Gene3D" id="1.10.340.30">
    <property type="entry name" value="Hypothetical protein, domain 2"/>
    <property type="match status" value="1"/>
</dbReference>
<evidence type="ECO:0000256" key="1">
    <source>
        <dbReference type="ARBA" id="ARBA00010679"/>
    </source>
</evidence>
<dbReference type="Pfam" id="PF00730">
    <property type="entry name" value="HhH-GPD"/>
    <property type="match status" value="1"/>
</dbReference>
<evidence type="ECO:0000256" key="9">
    <source>
        <dbReference type="ARBA" id="ARBA00044632"/>
    </source>
</evidence>
<proteinExistence type="inferred from homology"/>